<accession>A0A9P7VUH4</accession>
<keyword evidence="2" id="KW-1185">Reference proteome</keyword>
<organism evidence="1 2">
    <name type="scientific">Guyanagaster necrorhizus</name>
    <dbReference type="NCBI Taxonomy" id="856835"/>
    <lineage>
        <taxon>Eukaryota</taxon>
        <taxon>Fungi</taxon>
        <taxon>Dikarya</taxon>
        <taxon>Basidiomycota</taxon>
        <taxon>Agaricomycotina</taxon>
        <taxon>Agaricomycetes</taxon>
        <taxon>Agaricomycetidae</taxon>
        <taxon>Agaricales</taxon>
        <taxon>Marasmiineae</taxon>
        <taxon>Physalacriaceae</taxon>
        <taxon>Guyanagaster</taxon>
    </lineage>
</organism>
<dbReference type="EMBL" id="MU250531">
    <property type="protein sequence ID" value="KAG7447598.1"/>
    <property type="molecule type" value="Genomic_DNA"/>
</dbReference>
<protein>
    <submittedName>
        <fullName evidence="1">Uncharacterized protein</fullName>
    </submittedName>
</protein>
<dbReference type="OrthoDB" id="1600564at2759"/>
<reference evidence="1" key="1">
    <citation type="submission" date="2020-11" db="EMBL/GenBank/DDBJ databases">
        <title>Adaptations for nitrogen fixation in a non-lichenized fungal sporocarp promotes dispersal by wood-feeding termites.</title>
        <authorList>
            <consortium name="DOE Joint Genome Institute"/>
            <person name="Koch R.A."/>
            <person name="Yoon G."/>
            <person name="Arayal U."/>
            <person name="Lail K."/>
            <person name="Amirebrahimi M."/>
            <person name="Labutti K."/>
            <person name="Lipzen A."/>
            <person name="Riley R."/>
            <person name="Barry K."/>
            <person name="Henrissat B."/>
            <person name="Grigoriev I.V."/>
            <person name="Herr J.R."/>
            <person name="Aime M.C."/>
        </authorList>
    </citation>
    <scope>NUCLEOTIDE SEQUENCE</scope>
    <source>
        <strain evidence="1">MCA 3950</strain>
    </source>
</reference>
<gene>
    <name evidence="1" type="ORF">BT62DRAFT_1004354</name>
</gene>
<proteinExistence type="predicted"/>
<dbReference type="Proteomes" id="UP000812287">
    <property type="component" value="Unassembled WGS sequence"/>
</dbReference>
<dbReference type="AlphaFoldDB" id="A0A9P7VUH4"/>
<evidence type="ECO:0000313" key="1">
    <source>
        <dbReference type="EMBL" id="KAG7447598.1"/>
    </source>
</evidence>
<comment type="caution">
    <text evidence="1">The sequence shown here is derived from an EMBL/GenBank/DDBJ whole genome shotgun (WGS) entry which is preliminary data.</text>
</comment>
<evidence type="ECO:0000313" key="2">
    <source>
        <dbReference type="Proteomes" id="UP000812287"/>
    </source>
</evidence>
<dbReference type="RefSeq" id="XP_043041098.1">
    <property type="nucleotide sequence ID" value="XM_043177025.1"/>
</dbReference>
<sequence length="235" mass="26352">MSLFSFIHCTRLPEEELLDEDCKEAKQTWRNNIIYSIDVEKIYSAHCHLTIVTVIERDRADETVSLFRLTFPDSREPSSTSILRGFDDRGSRPLSPIIALFHAFPQEIAVQLGSHSRPDQNYIRGLLLYLGINDCSRTPSDKLEPIVEALSVAVHDLWVKAGTRNFVLVDVPLVDRSPSALDSSDEVQGASGHGATFSVRVHPMLTDVLGDQLEYDFAEDDPTDEGGSIWEDDLH</sequence>
<name>A0A9P7VUH4_9AGAR</name>
<dbReference type="GeneID" id="66099312"/>